<dbReference type="Proteomes" id="UP001195483">
    <property type="component" value="Unassembled WGS sequence"/>
</dbReference>
<dbReference type="GO" id="GO:0005777">
    <property type="term" value="C:peroxisome"/>
    <property type="evidence" value="ECO:0007669"/>
    <property type="project" value="UniProtKB-SubCell"/>
</dbReference>
<reference evidence="18" key="2">
    <citation type="journal article" date="2021" name="Genome Biol. Evol.">
        <title>Developing a high-quality reference genome for a parasitic bivalve with doubly uniparental inheritance (Bivalvia: Unionida).</title>
        <authorList>
            <person name="Smith C.H."/>
        </authorList>
    </citation>
    <scope>NUCLEOTIDE SEQUENCE</scope>
    <source>
        <strain evidence="18">CHS0354</strain>
        <tissue evidence="18">Mantle</tissue>
    </source>
</reference>
<dbReference type="InterPro" id="IPR012258">
    <property type="entry name" value="Acyl-CoA_oxidase"/>
</dbReference>
<keyword evidence="7" id="KW-0276">Fatty acid metabolism</keyword>
<dbReference type="SUPFAM" id="SSF56645">
    <property type="entry name" value="Acyl-CoA dehydrogenase NM domain-like"/>
    <property type="match status" value="1"/>
</dbReference>
<gene>
    <name evidence="18" type="ORF">CHS0354_034441</name>
</gene>
<accession>A0AAE0S8A9</accession>
<keyword evidence="19" id="KW-1185">Reference proteome</keyword>
<feature type="active site" description="Proton acceptor" evidence="13">
    <location>
        <position position="479"/>
    </location>
</feature>
<comment type="pathway">
    <text evidence="3">Lipid metabolism; peroxisomal fatty acid beta-oxidation.</text>
</comment>
<dbReference type="CDD" id="cd01150">
    <property type="entry name" value="AXO"/>
    <property type="match status" value="1"/>
</dbReference>
<dbReference type="SUPFAM" id="SSF47203">
    <property type="entry name" value="Acyl-CoA dehydrogenase C-terminal domain-like"/>
    <property type="match status" value="2"/>
</dbReference>
<feature type="binding site" evidence="14">
    <location>
        <position position="226"/>
    </location>
    <ligand>
        <name>FAD</name>
        <dbReference type="ChEBI" id="CHEBI:57692"/>
    </ligand>
</feature>
<keyword evidence="6 12" id="KW-0274">FAD</keyword>
<evidence type="ECO:0000256" key="9">
    <source>
        <dbReference type="ARBA" id="ARBA00023098"/>
    </source>
</evidence>
<keyword evidence="5 12" id="KW-0285">Flavoprotein</keyword>
<evidence type="ECO:0000256" key="6">
    <source>
        <dbReference type="ARBA" id="ARBA00022827"/>
    </source>
</evidence>
<keyword evidence="10" id="KW-0576">Peroxisome</keyword>
<dbReference type="Pfam" id="PF02770">
    <property type="entry name" value="Acyl-CoA_dh_M"/>
    <property type="match status" value="1"/>
</dbReference>
<keyword evidence="9" id="KW-0443">Lipid metabolism</keyword>
<dbReference type="Gene3D" id="1.20.140.10">
    <property type="entry name" value="Butyryl-CoA Dehydrogenase, subunit A, domain 3"/>
    <property type="match status" value="2"/>
</dbReference>
<evidence type="ECO:0000256" key="8">
    <source>
        <dbReference type="ARBA" id="ARBA00023002"/>
    </source>
</evidence>
<dbReference type="PANTHER" id="PTHR10909">
    <property type="entry name" value="ELECTRON TRANSPORT OXIDOREDUCTASE"/>
    <property type="match status" value="1"/>
</dbReference>
<comment type="caution">
    <text evidence="18">The sequence shown here is derived from an EMBL/GenBank/DDBJ whole genome shotgun (WGS) entry which is preliminary data.</text>
</comment>
<dbReference type="InterPro" id="IPR002655">
    <property type="entry name" value="Acyl-CoA_oxidase_C"/>
</dbReference>
<dbReference type="FunFam" id="1.20.140.10:FF:000007">
    <property type="entry name" value="Acyl-coenzyme A oxidase"/>
    <property type="match status" value="1"/>
</dbReference>
<evidence type="ECO:0000313" key="18">
    <source>
        <dbReference type="EMBL" id="KAK3587287.1"/>
    </source>
</evidence>
<comment type="cofactor">
    <cofactor evidence="1">
        <name>FAD</name>
        <dbReference type="ChEBI" id="CHEBI:57692"/>
    </cofactor>
</comment>
<evidence type="ECO:0000256" key="12">
    <source>
        <dbReference type="PIRNR" id="PIRNR000168"/>
    </source>
</evidence>
<dbReference type="EMBL" id="JAEAOA010002018">
    <property type="protein sequence ID" value="KAK3587287.1"/>
    <property type="molecule type" value="Genomic_DNA"/>
</dbReference>
<dbReference type="InterPro" id="IPR055060">
    <property type="entry name" value="ACOX_C_alpha1"/>
</dbReference>
<dbReference type="Gene3D" id="2.40.110.10">
    <property type="entry name" value="Butyryl-CoA Dehydrogenase, subunit A, domain 2"/>
    <property type="match status" value="1"/>
</dbReference>
<dbReference type="AlphaFoldDB" id="A0AAE0S8A9"/>
<evidence type="ECO:0000259" key="17">
    <source>
        <dbReference type="Pfam" id="PF22924"/>
    </source>
</evidence>
<dbReference type="Pfam" id="PF01756">
    <property type="entry name" value="ACOX"/>
    <property type="match status" value="1"/>
</dbReference>
<dbReference type="FunFam" id="2.40.110.10:FF:000005">
    <property type="entry name" value="Acyl-coenzyme A oxidase"/>
    <property type="match status" value="1"/>
</dbReference>
<evidence type="ECO:0000256" key="11">
    <source>
        <dbReference type="ARBA" id="ARBA00036397"/>
    </source>
</evidence>
<comment type="catalytic activity">
    <reaction evidence="11">
        <text>a 2,3-saturated acyl-CoA + O2 = a (2E)-enoyl-CoA + H2O2</text>
        <dbReference type="Rhea" id="RHEA:38959"/>
        <dbReference type="ChEBI" id="CHEBI:15379"/>
        <dbReference type="ChEBI" id="CHEBI:16240"/>
        <dbReference type="ChEBI" id="CHEBI:58856"/>
        <dbReference type="ChEBI" id="CHEBI:65111"/>
        <dbReference type="EC" id="1.3.3.6"/>
    </reaction>
    <physiologicalReaction direction="left-to-right" evidence="11">
        <dbReference type="Rhea" id="RHEA:38960"/>
    </physiologicalReaction>
</comment>
<proteinExistence type="inferred from homology"/>
<feature type="domain" description="Acyl-CoA oxidase/dehydrogenase middle" evidence="16">
    <location>
        <begin position="183"/>
        <end position="293"/>
    </location>
</feature>
<dbReference type="InterPro" id="IPR009100">
    <property type="entry name" value="AcylCoA_DH/oxidase_NM_dom_sf"/>
</dbReference>
<evidence type="ECO:0000256" key="1">
    <source>
        <dbReference type="ARBA" id="ARBA00001974"/>
    </source>
</evidence>
<comment type="similarity">
    <text evidence="4 12">Belongs to the acyl-CoA oxidase family.</text>
</comment>
<dbReference type="Pfam" id="PF22924">
    <property type="entry name" value="ACOX_C_alpha1"/>
    <property type="match status" value="1"/>
</dbReference>
<organism evidence="18 19">
    <name type="scientific">Potamilus streckersoni</name>
    <dbReference type="NCBI Taxonomy" id="2493646"/>
    <lineage>
        <taxon>Eukaryota</taxon>
        <taxon>Metazoa</taxon>
        <taxon>Spiralia</taxon>
        <taxon>Lophotrochozoa</taxon>
        <taxon>Mollusca</taxon>
        <taxon>Bivalvia</taxon>
        <taxon>Autobranchia</taxon>
        <taxon>Heteroconchia</taxon>
        <taxon>Palaeoheterodonta</taxon>
        <taxon>Unionida</taxon>
        <taxon>Unionoidea</taxon>
        <taxon>Unionidae</taxon>
        <taxon>Ambleminae</taxon>
        <taxon>Lampsilini</taxon>
        <taxon>Potamilus</taxon>
    </lineage>
</organism>
<dbReference type="GO" id="GO:0055088">
    <property type="term" value="P:lipid homeostasis"/>
    <property type="evidence" value="ECO:0007669"/>
    <property type="project" value="TreeGrafter"/>
</dbReference>
<reference evidence="18" key="1">
    <citation type="journal article" date="2021" name="Genome Biol. Evol.">
        <title>A High-Quality Reference Genome for a Parasitic Bivalve with Doubly Uniparental Inheritance (Bivalvia: Unionida).</title>
        <authorList>
            <person name="Smith C.H."/>
        </authorList>
    </citation>
    <scope>NUCLEOTIDE SEQUENCE</scope>
    <source>
        <strain evidence="18">CHS0354</strain>
    </source>
</reference>
<dbReference type="InterPro" id="IPR036250">
    <property type="entry name" value="AcylCo_DH-like_C"/>
</dbReference>
<feature type="domain" description="Acyl-CoA oxidase C-terminal" evidence="15">
    <location>
        <begin position="538"/>
        <end position="721"/>
    </location>
</feature>
<evidence type="ECO:0000256" key="2">
    <source>
        <dbReference type="ARBA" id="ARBA00004275"/>
    </source>
</evidence>
<evidence type="ECO:0000259" key="15">
    <source>
        <dbReference type="Pfam" id="PF01756"/>
    </source>
</evidence>
<dbReference type="PANTHER" id="PTHR10909:SF390">
    <property type="entry name" value="PEROXISOMAL ACYL-COENZYME A OXIDASE 3"/>
    <property type="match status" value="1"/>
</dbReference>
<feature type="domain" description="Acyl-CoA oxidase C-alpha1" evidence="17">
    <location>
        <begin position="330"/>
        <end position="494"/>
    </location>
</feature>
<evidence type="ECO:0000256" key="3">
    <source>
        <dbReference type="ARBA" id="ARBA00004846"/>
    </source>
</evidence>
<evidence type="ECO:0000259" key="16">
    <source>
        <dbReference type="Pfam" id="PF02770"/>
    </source>
</evidence>
<dbReference type="GO" id="GO:0016402">
    <property type="term" value="F:pristanoyl-CoA oxidase activity"/>
    <property type="evidence" value="ECO:0007669"/>
    <property type="project" value="TreeGrafter"/>
</dbReference>
<dbReference type="InterPro" id="IPR046373">
    <property type="entry name" value="Acyl-CoA_Oxase/DH_mid-dom_sf"/>
</dbReference>
<evidence type="ECO:0000256" key="10">
    <source>
        <dbReference type="ARBA" id="ARBA00023140"/>
    </source>
</evidence>
<evidence type="ECO:0000313" key="19">
    <source>
        <dbReference type="Proteomes" id="UP001195483"/>
    </source>
</evidence>
<dbReference type="GO" id="GO:0033540">
    <property type="term" value="P:fatty acid beta-oxidation using acyl-CoA oxidase"/>
    <property type="evidence" value="ECO:0007669"/>
    <property type="project" value="InterPro"/>
</dbReference>
<dbReference type="FunFam" id="1.20.140.10:FF:000010">
    <property type="entry name" value="Acyl-coenzyme A oxidase"/>
    <property type="match status" value="1"/>
</dbReference>
<evidence type="ECO:0000256" key="14">
    <source>
        <dbReference type="PIRSR" id="PIRSR000168-2"/>
    </source>
</evidence>
<comment type="subcellular location">
    <subcellularLocation>
        <location evidence="2">Peroxisome</location>
    </subcellularLocation>
</comment>
<evidence type="ECO:0000256" key="13">
    <source>
        <dbReference type="PIRSR" id="PIRSR000168-1"/>
    </source>
</evidence>
<evidence type="ECO:0000256" key="4">
    <source>
        <dbReference type="ARBA" id="ARBA00006288"/>
    </source>
</evidence>
<evidence type="ECO:0000256" key="5">
    <source>
        <dbReference type="ARBA" id="ARBA00022630"/>
    </source>
</evidence>
<dbReference type="PIRSF" id="PIRSF000168">
    <property type="entry name" value="Acyl-CoA_oxidase"/>
    <property type="match status" value="1"/>
</dbReference>
<keyword evidence="8" id="KW-0560">Oxidoreductase</keyword>
<evidence type="ECO:0000256" key="7">
    <source>
        <dbReference type="ARBA" id="ARBA00022832"/>
    </source>
</evidence>
<dbReference type="InterPro" id="IPR034171">
    <property type="entry name" value="ACO"/>
</dbReference>
<dbReference type="InterPro" id="IPR006091">
    <property type="entry name" value="Acyl-CoA_Oxase/DH_mid-dom"/>
</dbReference>
<dbReference type="GO" id="GO:0071949">
    <property type="term" value="F:FAD binding"/>
    <property type="evidence" value="ECO:0007669"/>
    <property type="project" value="InterPro"/>
</dbReference>
<sequence length="741" mass="83308">MDSKKVHIKLTKVSGQGSHGLDPGVVVPGSEGEEDVNNLNLMKDFLPGPLDEYRKRASFDWKKMRLFLDGEDILRFKNKIWTTIENDPLFYHSLQTQTVEKDREITFLRVKRLFEYNFLTEKELFSNPLKHQVQTDCLGMYNWSLSAKYQLDKEMFGGTIMASGSARHAEFTEKTNNFEYFGCFALTELSHGSNTKAMRTKATYDPQTQEFVLTTPDFEATKIWVGNLGKTATHAIVYAQLYTPDGHCHGLHSFIVPVRDPRSLKTLPGIMVGDMGEKLGLNGIDNGFMAFNNLRIPREYLLNKTGDVTPEGKYVTPYKDPSKRFGASLGALSGGRVGITGMSTCNLKLCVTIAIRYSAVRKQFGPTDGPELPVIEYQLQQWRLLPFLAAAYVMEHFYKSFFMDFVGIRVGALMGDNSERQAELGKEIHALSCASKPLAAWLARDGIQECREACGGHGYFKVNRLGELRDDNDPNCTYEGDNNVILQQTSNYLLNLLDTKQKRGQMIKSPLQSVDFLDCLDSLLKSRFSGTTVEHCMDPQVILGAYRWLIAQLLVDSAAKLSEQYSTGKDSFTARNDSQAYFCRSLSLAFIEHTVLDRFFKMIEEGRDGEDTPQELHKVLLRMGALFGLWRLEKHLATLYQGGFITGSEPPRLMQNAILRLCAELKDDAVSLVDAIAPPDFILNSPIGQSDGQIYKNLYGTMIQGPKALERPDWWLHFVEKPVIGGLKAKFCCGHKHGGGQ</sequence>
<reference evidence="18" key="3">
    <citation type="submission" date="2023-05" db="EMBL/GenBank/DDBJ databases">
        <authorList>
            <person name="Smith C.H."/>
        </authorList>
    </citation>
    <scope>NUCLEOTIDE SEQUENCE</scope>
    <source>
        <strain evidence="18">CHS0354</strain>
        <tissue evidence="18">Mantle</tissue>
    </source>
</reference>
<dbReference type="GO" id="GO:0005504">
    <property type="term" value="F:fatty acid binding"/>
    <property type="evidence" value="ECO:0007669"/>
    <property type="project" value="InterPro"/>
</dbReference>
<protein>
    <recommendedName>
        <fullName evidence="12">Acyl-coenzyme A oxidase</fullName>
    </recommendedName>
</protein>
<feature type="binding site" evidence="14">
    <location>
        <position position="187"/>
    </location>
    <ligand>
        <name>FAD</name>
        <dbReference type="ChEBI" id="CHEBI:57692"/>
    </ligand>
</feature>
<name>A0AAE0S8A9_9BIVA</name>